<dbReference type="InterPro" id="IPR001279">
    <property type="entry name" value="Metallo-B-lactamas"/>
</dbReference>
<dbReference type="PANTHER" id="PTHR15032">
    <property type="entry name" value="N-ACYL-PHOSPHATIDYLETHANOLAMINE-HYDROLYZING PHOSPHOLIPASE D"/>
    <property type="match status" value="1"/>
</dbReference>
<evidence type="ECO:0000313" key="4">
    <source>
        <dbReference type="Proteomes" id="UP000315522"/>
    </source>
</evidence>
<gene>
    <name evidence="3" type="primary">NAPEPLD</name>
    <name evidence="3" type="ORF">LAWI1_G003871</name>
</gene>
<dbReference type="GO" id="GO:0070291">
    <property type="term" value="P:N-acylethanolamine metabolic process"/>
    <property type="evidence" value="ECO:0007669"/>
    <property type="project" value="TreeGrafter"/>
</dbReference>
<keyword evidence="4" id="KW-1185">Reference proteome</keyword>
<organism evidence="3 4">
    <name type="scientific">Lachnellula willkommii</name>
    <dbReference type="NCBI Taxonomy" id="215461"/>
    <lineage>
        <taxon>Eukaryota</taxon>
        <taxon>Fungi</taxon>
        <taxon>Dikarya</taxon>
        <taxon>Ascomycota</taxon>
        <taxon>Pezizomycotina</taxon>
        <taxon>Leotiomycetes</taxon>
        <taxon>Helotiales</taxon>
        <taxon>Lachnaceae</taxon>
        <taxon>Lachnellula</taxon>
    </lineage>
</organism>
<dbReference type="Proteomes" id="UP000315522">
    <property type="component" value="Unassembled WGS sequence"/>
</dbReference>
<evidence type="ECO:0000313" key="3">
    <source>
        <dbReference type="EMBL" id="TVY88969.1"/>
    </source>
</evidence>
<comment type="caution">
    <text evidence="3">The sequence shown here is derived from an EMBL/GenBank/DDBJ whole genome shotgun (WGS) entry which is preliminary data.</text>
</comment>
<name>A0A559M7L4_9HELO</name>
<accession>A0A559M7L4</accession>
<evidence type="ECO:0000256" key="1">
    <source>
        <dbReference type="SAM" id="MobiDB-lite"/>
    </source>
</evidence>
<dbReference type="Gene3D" id="3.60.15.10">
    <property type="entry name" value="Ribonuclease Z/Hydroxyacylglutathione hydrolase-like"/>
    <property type="match status" value="1"/>
</dbReference>
<dbReference type="GO" id="GO:0070292">
    <property type="term" value="P:N-acylphosphatidylethanolamine metabolic process"/>
    <property type="evidence" value="ECO:0007669"/>
    <property type="project" value="TreeGrafter"/>
</dbReference>
<dbReference type="SUPFAM" id="SSF56281">
    <property type="entry name" value="Metallo-hydrolase/oxidoreductase"/>
    <property type="match status" value="1"/>
</dbReference>
<reference evidence="3 4" key="1">
    <citation type="submission" date="2018-05" db="EMBL/GenBank/DDBJ databases">
        <title>Genome sequencing and assembly of the regulated plant pathogen Lachnellula willkommii and related sister species for the development of diagnostic species identification markers.</title>
        <authorList>
            <person name="Giroux E."/>
            <person name="Bilodeau G."/>
        </authorList>
    </citation>
    <scope>NUCLEOTIDE SEQUENCE [LARGE SCALE GENOMIC DNA]</scope>
    <source>
        <strain evidence="3 4">CBS 172.35</strain>
    </source>
</reference>
<dbReference type="InterPro" id="IPR036866">
    <property type="entry name" value="RibonucZ/Hydroxyglut_hydro"/>
</dbReference>
<dbReference type="Pfam" id="PF12706">
    <property type="entry name" value="Lactamase_B_2"/>
    <property type="match status" value="1"/>
</dbReference>
<sequence length="383" mass="42164">MSRTKSWSSSLWSTTSTKPARPSHHANSQGTAFKNPWPSADPPTWTELLQSKFPLEWYENLSKKHPGTRDVKVVVPDWGAATVEKRGLAREKCVVATALGHAGVITEQSLEGGKSLYVVYDPIFSPRAGPTQYTGPQRLRGSPCQVTDLPGCDAVVISHNHYDHLDLATIQAILKRFPDARYFVPLGNKSWLCALGIPPDSVTELDWWQSRTFSAQDFGHPSAASASPTEETLRFTCVPAQHNSGRGALDQGTTLWCGWVIEQLIGSRDEATVAKARRKSAVYHAGDTGREPRTLRYLVRADMAWWLPGLHFPAGAAAQPRRGSQCSACESWGRVGYPSGGEESPYHRDSFGSFVGSENESLEAVLEFEEEREGRSILELGGW</sequence>
<dbReference type="AlphaFoldDB" id="A0A559M7L4"/>
<feature type="compositionally biased region" description="Low complexity" evidence="1">
    <location>
        <begin position="1"/>
        <end position="18"/>
    </location>
</feature>
<feature type="region of interest" description="Disordered" evidence="1">
    <location>
        <begin position="1"/>
        <end position="39"/>
    </location>
</feature>
<dbReference type="GO" id="GO:0070290">
    <property type="term" value="F:N-acylphosphatidylethanolamine-specific phospholipase D activity"/>
    <property type="evidence" value="ECO:0007669"/>
    <property type="project" value="TreeGrafter"/>
</dbReference>
<dbReference type="PANTHER" id="PTHR15032:SF27">
    <property type="entry name" value="N-ACYL-PHOSPHATIDYLETHANOLAMINE-HYDROLYZING PHOSPHOLIPASE D"/>
    <property type="match status" value="1"/>
</dbReference>
<proteinExistence type="predicted"/>
<dbReference type="GO" id="GO:0005737">
    <property type="term" value="C:cytoplasm"/>
    <property type="evidence" value="ECO:0007669"/>
    <property type="project" value="TreeGrafter"/>
</dbReference>
<evidence type="ECO:0000259" key="2">
    <source>
        <dbReference type="Pfam" id="PF12706"/>
    </source>
</evidence>
<protein>
    <submittedName>
        <fullName evidence="3">N-acyl-phosphatidylethanolamine-hydrolyzing phospholipase D</fullName>
    </submittedName>
</protein>
<dbReference type="EMBL" id="QGML01001472">
    <property type="protein sequence ID" value="TVY88969.1"/>
    <property type="molecule type" value="Genomic_DNA"/>
</dbReference>
<feature type="domain" description="Metallo-beta-lactamase" evidence="2">
    <location>
        <begin position="118"/>
        <end position="300"/>
    </location>
</feature>